<feature type="coiled-coil region" evidence="1">
    <location>
        <begin position="243"/>
        <end position="270"/>
    </location>
</feature>
<sequence length="508" mass="58402">MKTYTYNITAFLLLFSVALNAQTFDKKIKENFKVNSDVEIVINAAFMDVDIETWNRNEVSVEAVMEVEGVEENEAKKILKQWKFEALGNKSKVKISSLSDNMHFEFDSDFDFPGMDFEIPHFEIPDMDFDFPEIPFPEMPEMPEMPEFEFDYQLYKSDSTYLKNYKMRVSEGVEKFKNSNWKKQLDSVRNSHEFKKQVEEYKKAAKEIAKEMKELQNSEAFKHSLEEAKRVAEEAKIHVLENRDEILEQVKMAKEANKAAMAELKRLKKNGKFDSLHNYRENILDSLHNYTENVYFLNSTNKNSKVKIKKYLKIKVPKKATFDLNVRHGKVNIPESNKKMSANMSYSNFVGGLITGSKNELSFSNSPVEIETLNASNITLKNVPNAKFGTFENSNLFSNSSDVSIEKIGSNVALSQKFGNLEISNIVTDFEVFNLILDYSKANINLSNAKYAFQINGKKSTISLNKKLTTNKTTNRNDGVQIMEGYYLDKSTLNKLFLTGVYSTIILD</sequence>
<keyword evidence="2" id="KW-0732">Signal</keyword>
<evidence type="ECO:0000313" key="4">
    <source>
        <dbReference type="Proteomes" id="UP000256429"/>
    </source>
</evidence>
<keyword evidence="1" id="KW-0175">Coiled coil</keyword>
<dbReference type="AlphaFoldDB" id="A0A3D9RRZ3"/>
<dbReference type="Proteomes" id="UP000256429">
    <property type="component" value="Unassembled WGS sequence"/>
</dbReference>
<feature type="chain" id="PRO_5017582457" evidence="2">
    <location>
        <begin position="22"/>
        <end position="508"/>
    </location>
</feature>
<keyword evidence="4" id="KW-1185">Reference proteome</keyword>
<dbReference type="OrthoDB" id="1420424at2"/>
<accession>A0A3D9RRZ3</accession>
<comment type="caution">
    <text evidence="3">The sequence shown here is derived from an EMBL/GenBank/DDBJ whole genome shotgun (WGS) entry which is preliminary data.</text>
</comment>
<dbReference type="RefSeq" id="WP_115882425.1">
    <property type="nucleotide sequence ID" value="NZ_QTTQ01000012.1"/>
</dbReference>
<organism evidence="3 4">
    <name type="scientific">Lutibacter oceani</name>
    <dbReference type="NCBI Taxonomy" id="1853311"/>
    <lineage>
        <taxon>Bacteria</taxon>
        <taxon>Pseudomonadati</taxon>
        <taxon>Bacteroidota</taxon>
        <taxon>Flavobacteriia</taxon>
        <taxon>Flavobacteriales</taxon>
        <taxon>Flavobacteriaceae</taxon>
        <taxon>Lutibacter</taxon>
    </lineage>
</organism>
<gene>
    <name evidence="3" type="ORF">BX611_2826</name>
</gene>
<name>A0A3D9RRZ3_9FLAO</name>
<dbReference type="EMBL" id="QTTQ01000012">
    <property type="protein sequence ID" value="REE79926.1"/>
    <property type="molecule type" value="Genomic_DNA"/>
</dbReference>
<feature type="coiled-coil region" evidence="1">
    <location>
        <begin position="191"/>
        <end position="218"/>
    </location>
</feature>
<proteinExistence type="predicted"/>
<evidence type="ECO:0000313" key="3">
    <source>
        <dbReference type="EMBL" id="REE79926.1"/>
    </source>
</evidence>
<feature type="signal peptide" evidence="2">
    <location>
        <begin position="1"/>
        <end position="21"/>
    </location>
</feature>
<reference evidence="3 4" key="1">
    <citation type="submission" date="2018-08" db="EMBL/GenBank/DDBJ databases">
        <title>Genomic Encyclopedia of Type Strains, Phase III (KMG-III): the genomes of soil and plant-associated and newly described type strains.</title>
        <authorList>
            <person name="Whitman W."/>
        </authorList>
    </citation>
    <scope>NUCLEOTIDE SEQUENCE [LARGE SCALE GENOMIC DNA]</scope>
    <source>
        <strain evidence="3 4">325-5</strain>
    </source>
</reference>
<evidence type="ECO:0000256" key="1">
    <source>
        <dbReference type="SAM" id="Coils"/>
    </source>
</evidence>
<evidence type="ECO:0000256" key="2">
    <source>
        <dbReference type="SAM" id="SignalP"/>
    </source>
</evidence>
<protein>
    <submittedName>
        <fullName evidence="3">Uncharacterized protein</fullName>
    </submittedName>
</protein>